<dbReference type="Gene3D" id="2.60.15.10">
    <property type="entry name" value="F0F1 ATP synthase delta/epsilon subunit, N-terminal"/>
    <property type="match status" value="1"/>
</dbReference>
<evidence type="ECO:0000313" key="11">
    <source>
        <dbReference type="Proteomes" id="UP000280668"/>
    </source>
</evidence>
<evidence type="ECO:0000313" key="10">
    <source>
        <dbReference type="EMBL" id="ROR73797.1"/>
    </source>
</evidence>
<dbReference type="AlphaFoldDB" id="A0A3N2BEW8"/>
<evidence type="ECO:0000259" key="9">
    <source>
        <dbReference type="Pfam" id="PF02823"/>
    </source>
</evidence>
<dbReference type="Pfam" id="PF02823">
    <property type="entry name" value="ATP-synt_DE_N"/>
    <property type="match status" value="1"/>
</dbReference>
<sequence length="89" mass="9296">MADSLTVDVVIPTAQLFSGPAESVVAPAIDGSIGILARHEPTLTLLSPGEVKITTAAGQVTRFFVEEGFMSVDEDVVTVVVERAKPADN</sequence>
<keyword evidence="4 8" id="KW-0406">Ion transport</keyword>
<keyword evidence="6 8" id="KW-0139">CF(1)</keyword>
<comment type="caution">
    <text evidence="10">The sequence shown here is derived from an EMBL/GenBank/DDBJ whole genome shotgun (WGS) entry which is preliminary data.</text>
</comment>
<keyword evidence="7 8" id="KW-0066">ATP synthesis</keyword>
<evidence type="ECO:0000256" key="5">
    <source>
        <dbReference type="ARBA" id="ARBA00023136"/>
    </source>
</evidence>
<keyword evidence="3 8" id="KW-0813">Transport</keyword>
<keyword evidence="5" id="KW-0472">Membrane</keyword>
<dbReference type="PANTHER" id="PTHR13822:SF10">
    <property type="entry name" value="ATP SYNTHASE EPSILON CHAIN, CHLOROPLASTIC"/>
    <property type="match status" value="1"/>
</dbReference>
<dbReference type="GO" id="GO:0045259">
    <property type="term" value="C:proton-transporting ATP synthase complex"/>
    <property type="evidence" value="ECO:0007669"/>
    <property type="project" value="UniProtKB-KW"/>
</dbReference>
<dbReference type="InterPro" id="IPR036771">
    <property type="entry name" value="ATPsynth_dsu/esu_N"/>
</dbReference>
<name>A0A3N2BEW8_9MICO</name>
<evidence type="ECO:0000256" key="3">
    <source>
        <dbReference type="ARBA" id="ARBA00022448"/>
    </source>
</evidence>
<evidence type="ECO:0000256" key="8">
    <source>
        <dbReference type="RuleBase" id="RU003656"/>
    </source>
</evidence>
<comment type="subcellular location">
    <subcellularLocation>
        <location evidence="1">Cell membrane</location>
        <topology evidence="1">Peripheral membrane protein</topology>
    </subcellularLocation>
</comment>
<comment type="similarity">
    <text evidence="2 8">Belongs to the ATPase epsilon chain family.</text>
</comment>
<dbReference type="OrthoDB" id="9791445at2"/>
<accession>A0A3N2BEW8</accession>
<dbReference type="InterPro" id="IPR001469">
    <property type="entry name" value="ATP_synth_F1_dsu/esu"/>
</dbReference>
<keyword evidence="11" id="KW-1185">Reference proteome</keyword>
<evidence type="ECO:0000256" key="4">
    <source>
        <dbReference type="ARBA" id="ARBA00023065"/>
    </source>
</evidence>
<organism evidence="10 11">
    <name type="scientific">Bogoriella caseilytica</name>
    <dbReference type="NCBI Taxonomy" id="56055"/>
    <lineage>
        <taxon>Bacteria</taxon>
        <taxon>Bacillati</taxon>
        <taxon>Actinomycetota</taxon>
        <taxon>Actinomycetes</taxon>
        <taxon>Micrococcales</taxon>
        <taxon>Bogoriellaceae</taxon>
        <taxon>Bogoriella</taxon>
    </lineage>
</organism>
<evidence type="ECO:0000256" key="6">
    <source>
        <dbReference type="ARBA" id="ARBA00023196"/>
    </source>
</evidence>
<evidence type="ECO:0000256" key="2">
    <source>
        <dbReference type="ARBA" id="ARBA00005712"/>
    </source>
</evidence>
<dbReference type="SUPFAM" id="SSF51344">
    <property type="entry name" value="Epsilon subunit of F1F0-ATP synthase N-terminal domain"/>
    <property type="match status" value="1"/>
</dbReference>
<dbReference type="Proteomes" id="UP000280668">
    <property type="component" value="Unassembled WGS sequence"/>
</dbReference>
<dbReference type="InterPro" id="IPR020546">
    <property type="entry name" value="ATP_synth_F1_dsu/esu_N"/>
</dbReference>
<dbReference type="RefSeq" id="WP_123304174.1">
    <property type="nucleotide sequence ID" value="NZ_RKHK01000001.1"/>
</dbReference>
<dbReference type="EMBL" id="RKHK01000001">
    <property type="protein sequence ID" value="ROR73797.1"/>
    <property type="molecule type" value="Genomic_DNA"/>
</dbReference>
<gene>
    <name evidence="10" type="ORF">EDD31_2186</name>
</gene>
<comment type="subunit">
    <text evidence="8">F-type ATPases have 2 components, CF(1) - the catalytic core - and CF(0) - the membrane proton channel. CF(1) has five subunits: alpha(3), beta(3), gamma(1), delta(1), epsilon(1). CF(0) has three main subunits: a, b and c.</text>
</comment>
<reference evidence="10 11" key="1">
    <citation type="submission" date="2018-11" db="EMBL/GenBank/DDBJ databases">
        <title>Sequencing the genomes of 1000 actinobacteria strains.</title>
        <authorList>
            <person name="Klenk H.-P."/>
        </authorList>
    </citation>
    <scope>NUCLEOTIDE SEQUENCE [LARGE SCALE GENOMIC DNA]</scope>
    <source>
        <strain evidence="10 11">DSM 11294</strain>
    </source>
</reference>
<dbReference type="NCBIfam" id="TIGR01216">
    <property type="entry name" value="ATP_synt_epsi"/>
    <property type="match status" value="1"/>
</dbReference>
<evidence type="ECO:0000256" key="1">
    <source>
        <dbReference type="ARBA" id="ARBA00004202"/>
    </source>
</evidence>
<dbReference type="NCBIfam" id="NF009977">
    <property type="entry name" value="PRK13442.1"/>
    <property type="match status" value="1"/>
</dbReference>
<proteinExistence type="inferred from homology"/>
<dbReference type="GO" id="GO:0005886">
    <property type="term" value="C:plasma membrane"/>
    <property type="evidence" value="ECO:0007669"/>
    <property type="project" value="UniProtKB-SubCell"/>
</dbReference>
<evidence type="ECO:0000256" key="7">
    <source>
        <dbReference type="ARBA" id="ARBA00023310"/>
    </source>
</evidence>
<feature type="domain" description="ATP synthase F1 complex delta/epsilon subunit N-terminal" evidence="9">
    <location>
        <begin position="5"/>
        <end position="84"/>
    </location>
</feature>
<dbReference type="CDD" id="cd12152">
    <property type="entry name" value="F1-ATPase_delta"/>
    <property type="match status" value="1"/>
</dbReference>
<dbReference type="GO" id="GO:0046933">
    <property type="term" value="F:proton-transporting ATP synthase activity, rotational mechanism"/>
    <property type="evidence" value="ECO:0007669"/>
    <property type="project" value="InterPro"/>
</dbReference>
<dbReference type="PANTHER" id="PTHR13822">
    <property type="entry name" value="ATP SYNTHASE DELTA/EPSILON CHAIN"/>
    <property type="match status" value="1"/>
</dbReference>
<protein>
    <submittedName>
        <fullName evidence="10">ATP synthase F1 subcomplex epsilon subunit</fullName>
    </submittedName>
</protein>